<dbReference type="AlphaFoldDB" id="A0A4S2ER53"/>
<dbReference type="Proteomes" id="UP000306855">
    <property type="component" value="Unassembled WGS sequence"/>
</dbReference>
<evidence type="ECO:0000313" key="2">
    <source>
        <dbReference type="Proteomes" id="UP000306855"/>
    </source>
</evidence>
<reference evidence="1 2" key="1">
    <citation type="submission" date="2019-04" db="EMBL/GenBank/DDBJ databases">
        <title>Microbes associate with the intestines of laboratory mice.</title>
        <authorList>
            <person name="Navarre W."/>
            <person name="Wong E."/>
            <person name="Huang K."/>
            <person name="Tropini C."/>
            <person name="Ng K."/>
            <person name="Yu B."/>
        </authorList>
    </citation>
    <scope>NUCLEOTIDE SEQUENCE [LARGE SCALE GENOMIC DNA]</scope>
    <source>
        <strain evidence="1 2">NM26_J9</strain>
    </source>
</reference>
<gene>
    <name evidence="1" type="ORF">E5340_00665</name>
</gene>
<name>A0A4S2ER53_9LACO</name>
<comment type="caution">
    <text evidence="1">The sequence shown here is derived from an EMBL/GenBank/DDBJ whole genome shotgun (WGS) entry which is preliminary data.</text>
</comment>
<dbReference type="Pfam" id="PF04860">
    <property type="entry name" value="Phage_portal"/>
    <property type="match status" value="1"/>
</dbReference>
<dbReference type="NCBIfam" id="TIGR01537">
    <property type="entry name" value="portal_HK97"/>
    <property type="match status" value="1"/>
</dbReference>
<accession>A0A4S2ER53</accession>
<organism evidence="1 2">
    <name type="scientific">Ligilactobacillus murinus</name>
    <dbReference type="NCBI Taxonomy" id="1622"/>
    <lineage>
        <taxon>Bacteria</taxon>
        <taxon>Bacillati</taxon>
        <taxon>Bacillota</taxon>
        <taxon>Bacilli</taxon>
        <taxon>Lactobacillales</taxon>
        <taxon>Lactobacillaceae</taxon>
        <taxon>Ligilactobacillus</taxon>
    </lineage>
</organism>
<dbReference type="InterPro" id="IPR006944">
    <property type="entry name" value="Phage/GTA_portal"/>
</dbReference>
<dbReference type="InterPro" id="IPR006427">
    <property type="entry name" value="Portal_HK97"/>
</dbReference>
<protein>
    <submittedName>
        <fullName evidence="1">Phage portal protein</fullName>
    </submittedName>
</protein>
<evidence type="ECO:0000313" key="1">
    <source>
        <dbReference type="EMBL" id="TGY57213.1"/>
    </source>
</evidence>
<dbReference type="EMBL" id="SRYK01000002">
    <property type="protein sequence ID" value="TGY57213.1"/>
    <property type="molecule type" value="Genomic_DNA"/>
</dbReference>
<sequence>MKGGDEVGLFGRKTDPTYVLGTDFDFQDASARAYLKRVALDAGVNFIARRFAQAKFKRKVKGKIKSDHDDALRRLNLRPNKNETATQFWEHVMHELIYEGECLIVVNDDKELLVADSFVHTRFANYDDTFKGVCVRNYMFERTFNMSNVIYLNYQNTRLESYTNSLFADYGRMLGRMVDIQMRNNQIRGTLKANLTQGTQVEKQEQLKNFLGKIFESFKQKDVAIVPLTNGFEYTEIGGTKSNTQQQFDQIKLLRKDAIATVADILGIPENLLIDTQADSSQAEDAFNNGTLAFFYQLVLDEINSKLSTSDDDVFIIVGKNERDLFDLAEPIDKLVSSGVMTRNEIRELLGLEKASDSDLDQFYITKNYEKSSKGGEDDDESD</sequence>
<proteinExistence type="predicted"/>